<evidence type="ECO:0000256" key="1">
    <source>
        <dbReference type="SAM" id="Phobius"/>
    </source>
</evidence>
<accession>A0A0F9K3K6</accession>
<feature type="transmembrane region" description="Helical" evidence="1">
    <location>
        <begin position="66"/>
        <end position="87"/>
    </location>
</feature>
<keyword evidence="1" id="KW-1133">Transmembrane helix</keyword>
<feature type="transmembrane region" description="Helical" evidence="1">
    <location>
        <begin position="112"/>
        <end position="137"/>
    </location>
</feature>
<keyword evidence="1" id="KW-0472">Membrane</keyword>
<organism evidence="2">
    <name type="scientific">marine sediment metagenome</name>
    <dbReference type="NCBI Taxonomy" id="412755"/>
    <lineage>
        <taxon>unclassified sequences</taxon>
        <taxon>metagenomes</taxon>
        <taxon>ecological metagenomes</taxon>
    </lineage>
</organism>
<keyword evidence="1" id="KW-0812">Transmembrane</keyword>
<protein>
    <recommendedName>
        <fullName evidence="3">Glycerophosphoryl diester phosphodiesterase membrane domain-containing protein</fullName>
    </recommendedName>
</protein>
<comment type="caution">
    <text evidence="2">The sequence shown here is derived from an EMBL/GenBank/DDBJ whole genome shotgun (WGS) entry which is preliminary data.</text>
</comment>
<sequence>MIQATALFTHALNMLFHAPATTLRVILPALLWVMGAAAVAGVLAKDALGAMNQALQNAAPPPTDQLLILIACGLAGILGYALMAVLWHRHVLLDRDGTGAEVRPRARLFWAYVWRALVLGFVQLLAAVPIGLAMLLLSGLTGSSPAAMLLIGLAAGVAFLWVALRLSLVLPAAAMGHVMAVRDSWRATEPLAGTLWALAVLLAVVNTLLGVISGILPPVDPGLRLMLDSALYLIEGLVFVSMLTTLYGHLIEGRELG</sequence>
<evidence type="ECO:0000313" key="2">
    <source>
        <dbReference type="EMBL" id="KKM16713.1"/>
    </source>
</evidence>
<gene>
    <name evidence="2" type="ORF">LCGC14_1683070</name>
</gene>
<feature type="transmembrane region" description="Helical" evidence="1">
    <location>
        <begin position="194"/>
        <end position="219"/>
    </location>
</feature>
<dbReference type="EMBL" id="LAZR01014614">
    <property type="protein sequence ID" value="KKM16713.1"/>
    <property type="molecule type" value="Genomic_DNA"/>
</dbReference>
<feature type="transmembrane region" description="Helical" evidence="1">
    <location>
        <begin position="231"/>
        <end position="251"/>
    </location>
</feature>
<evidence type="ECO:0008006" key="3">
    <source>
        <dbReference type="Google" id="ProtNLM"/>
    </source>
</evidence>
<feature type="transmembrane region" description="Helical" evidence="1">
    <location>
        <begin position="25"/>
        <end position="45"/>
    </location>
</feature>
<proteinExistence type="predicted"/>
<reference evidence="2" key="1">
    <citation type="journal article" date="2015" name="Nature">
        <title>Complex archaea that bridge the gap between prokaryotes and eukaryotes.</title>
        <authorList>
            <person name="Spang A."/>
            <person name="Saw J.H."/>
            <person name="Jorgensen S.L."/>
            <person name="Zaremba-Niedzwiedzka K."/>
            <person name="Martijn J."/>
            <person name="Lind A.E."/>
            <person name="van Eijk R."/>
            <person name="Schleper C."/>
            <person name="Guy L."/>
            <person name="Ettema T.J."/>
        </authorList>
    </citation>
    <scope>NUCLEOTIDE SEQUENCE</scope>
</reference>
<name>A0A0F9K3K6_9ZZZZ</name>
<feature type="transmembrane region" description="Helical" evidence="1">
    <location>
        <begin position="149"/>
        <end position="174"/>
    </location>
</feature>
<dbReference type="AlphaFoldDB" id="A0A0F9K3K6"/>